<dbReference type="AlphaFoldDB" id="A0A7R9EW92"/>
<reference evidence="1" key="1">
    <citation type="submission" date="2020-11" db="EMBL/GenBank/DDBJ databases">
        <authorList>
            <person name="Tran Van P."/>
        </authorList>
    </citation>
    <scope>NUCLEOTIDE SEQUENCE</scope>
</reference>
<name>A0A7R9EW92_9NEOP</name>
<organism evidence="1">
    <name type="scientific">Timema bartmani</name>
    <dbReference type="NCBI Taxonomy" id="61472"/>
    <lineage>
        <taxon>Eukaryota</taxon>
        <taxon>Metazoa</taxon>
        <taxon>Ecdysozoa</taxon>
        <taxon>Arthropoda</taxon>
        <taxon>Hexapoda</taxon>
        <taxon>Insecta</taxon>
        <taxon>Pterygota</taxon>
        <taxon>Neoptera</taxon>
        <taxon>Polyneoptera</taxon>
        <taxon>Phasmatodea</taxon>
        <taxon>Timematodea</taxon>
        <taxon>Timematoidea</taxon>
        <taxon>Timematidae</taxon>
        <taxon>Timema</taxon>
    </lineage>
</organism>
<sequence length="56" mass="6116">MNETKGCDESIYAVENGKVVRKVVTRLGGVVGQRASRVELDRRGRGDRGSNLGRVN</sequence>
<gene>
    <name evidence="1" type="ORF">TBIB3V08_LOCUS4018</name>
</gene>
<proteinExistence type="predicted"/>
<dbReference type="EMBL" id="OD565349">
    <property type="protein sequence ID" value="CAD7441554.1"/>
    <property type="molecule type" value="Genomic_DNA"/>
</dbReference>
<accession>A0A7R9EW92</accession>
<protein>
    <submittedName>
        <fullName evidence="1">Uncharacterized protein</fullName>
    </submittedName>
</protein>
<evidence type="ECO:0000313" key="1">
    <source>
        <dbReference type="EMBL" id="CAD7441554.1"/>
    </source>
</evidence>